<dbReference type="SUPFAM" id="SSF51735">
    <property type="entry name" value="NAD(P)-binding Rossmann-fold domains"/>
    <property type="match status" value="1"/>
</dbReference>
<evidence type="ECO:0000313" key="3">
    <source>
        <dbReference type="Proteomes" id="UP001550044"/>
    </source>
</evidence>
<protein>
    <submittedName>
        <fullName evidence="2">NAD(P)-binding domain-containing protein</fullName>
    </submittedName>
</protein>
<evidence type="ECO:0000259" key="1">
    <source>
        <dbReference type="Pfam" id="PF03446"/>
    </source>
</evidence>
<feature type="domain" description="6-phosphogluconate dehydrogenase NADP-binding" evidence="1">
    <location>
        <begin position="10"/>
        <end position="83"/>
    </location>
</feature>
<name>A0ABV2U5A4_9ACTN</name>
<organism evidence="2 3">
    <name type="scientific">Streptomyces sp. 900116325</name>
    <dbReference type="NCBI Taxonomy" id="3154295"/>
    <lineage>
        <taxon>Bacteria</taxon>
        <taxon>Bacillati</taxon>
        <taxon>Actinomycetota</taxon>
        <taxon>Actinomycetes</taxon>
        <taxon>Kitasatosporales</taxon>
        <taxon>Streptomycetaceae</taxon>
        <taxon>Streptomyces</taxon>
    </lineage>
</organism>
<dbReference type="InterPro" id="IPR006115">
    <property type="entry name" value="6PGDH_NADP-bd"/>
</dbReference>
<dbReference type="Gene3D" id="3.40.50.720">
    <property type="entry name" value="NAD(P)-binding Rossmann-like Domain"/>
    <property type="match status" value="1"/>
</dbReference>
<dbReference type="Pfam" id="PF03446">
    <property type="entry name" value="NAD_binding_2"/>
    <property type="match status" value="1"/>
</dbReference>
<dbReference type="PANTHER" id="PTHR43060">
    <property type="entry name" value="3-HYDROXYISOBUTYRATE DEHYDROGENASE-LIKE 1, MITOCHONDRIAL-RELATED"/>
    <property type="match status" value="1"/>
</dbReference>
<evidence type="ECO:0000313" key="2">
    <source>
        <dbReference type="EMBL" id="MET8433005.1"/>
    </source>
</evidence>
<dbReference type="InterPro" id="IPR036291">
    <property type="entry name" value="NAD(P)-bd_dom_sf"/>
</dbReference>
<dbReference type="RefSeq" id="WP_356496849.1">
    <property type="nucleotide sequence ID" value="NZ_JBEXEF010000121.1"/>
</dbReference>
<dbReference type="Proteomes" id="UP001550044">
    <property type="component" value="Unassembled WGS sequence"/>
</dbReference>
<sequence length="87" mass="9334">MTYVAQDRPRIGWVGAGRMGFQLAARLLDAGHGVAVYNRTRSKAERLAERGATVVDRPADLSDRDVVFTMVSASADLEAVTRAPAAC</sequence>
<accession>A0ABV2U5A4</accession>
<gene>
    <name evidence="2" type="ORF">ABZV61_09390</name>
</gene>
<reference evidence="2 3" key="1">
    <citation type="submission" date="2024-06" db="EMBL/GenBank/DDBJ databases">
        <title>The Natural Products Discovery Center: Release of the First 8490 Sequenced Strains for Exploring Actinobacteria Biosynthetic Diversity.</title>
        <authorList>
            <person name="Kalkreuter E."/>
            <person name="Kautsar S.A."/>
            <person name="Yang D."/>
            <person name="Bader C.D."/>
            <person name="Teijaro C.N."/>
            <person name="Fluegel L."/>
            <person name="Davis C.M."/>
            <person name="Simpson J.R."/>
            <person name="Lauterbach L."/>
            <person name="Steele A.D."/>
            <person name="Gui C."/>
            <person name="Meng S."/>
            <person name="Li G."/>
            <person name="Viehrig K."/>
            <person name="Ye F."/>
            <person name="Su P."/>
            <person name="Kiefer A.F."/>
            <person name="Nichols A."/>
            <person name="Cepeda A.J."/>
            <person name="Yan W."/>
            <person name="Fan B."/>
            <person name="Jiang Y."/>
            <person name="Adhikari A."/>
            <person name="Zheng C.-J."/>
            <person name="Schuster L."/>
            <person name="Cowan T.M."/>
            <person name="Smanski M.J."/>
            <person name="Chevrette M.G."/>
            <person name="De Carvalho L.P.S."/>
            <person name="Shen B."/>
        </authorList>
    </citation>
    <scope>NUCLEOTIDE SEQUENCE [LARGE SCALE GENOMIC DNA]</scope>
    <source>
        <strain evidence="2 3">NPDC005137</strain>
    </source>
</reference>
<proteinExistence type="predicted"/>
<comment type="caution">
    <text evidence="2">The sequence shown here is derived from an EMBL/GenBank/DDBJ whole genome shotgun (WGS) entry which is preliminary data.</text>
</comment>
<dbReference type="EMBL" id="JBEXIP010000005">
    <property type="protein sequence ID" value="MET8433005.1"/>
    <property type="molecule type" value="Genomic_DNA"/>
</dbReference>
<keyword evidence="3" id="KW-1185">Reference proteome</keyword>
<dbReference type="PANTHER" id="PTHR43060:SF15">
    <property type="entry name" value="3-HYDROXYISOBUTYRATE DEHYDROGENASE-LIKE 1, MITOCHONDRIAL-RELATED"/>
    <property type="match status" value="1"/>
</dbReference>